<evidence type="ECO:0000256" key="1">
    <source>
        <dbReference type="ARBA" id="ARBA00004651"/>
    </source>
</evidence>
<evidence type="ECO:0000256" key="8">
    <source>
        <dbReference type="ARBA" id="ARBA00029447"/>
    </source>
</evidence>
<comment type="subcellular location">
    <subcellularLocation>
        <location evidence="1">Cell membrane</location>
        <topology evidence="1">Multi-pass membrane protein</topology>
    </subcellularLocation>
</comment>
<organism evidence="14 15">
    <name type="scientific">Lutispora thermophila DSM 19022</name>
    <dbReference type="NCBI Taxonomy" id="1122184"/>
    <lineage>
        <taxon>Bacteria</taxon>
        <taxon>Bacillati</taxon>
        <taxon>Bacillota</taxon>
        <taxon>Clostridia</taxon>
        <taxon>Lutisporales</taxon>
        <taxon>Lutisporaceae</taxon>
        <taxon>Lutispora</taxon>
    </lineage>
</organism>
<dbReference type="GO" id="GO:0005886">
    <property type="term" value="C:plasma membrane"/>
    <property type="evidence" value="ECO:0007669"/>
    <property type="project" value="UniProtKB-SubCell"/>
</dbReference>
<dbReference type="SUPFAM" id="SSF103190">
    <property type="entry name" value="Sensory domain-like"/>
    <property type="match status" value="1"/>
</dbReference>
<dbReference type="GO" id="GO:0007165">
    <property type="term" value="P:signal transduction"/>
    <property type="evidence" value="ECO:0007669"/>
    <property type="project" value="UniProtKB-KW"/>
</dbReference>
<dbReference type="InterPro" id="IPR033479">
    <property type="entry name" value="dCache_1"/>
</dbReference>
<evidence type="ECO:0000256" key="2">
    <source>
        <dbReference type="ARBA" id="ARBA00022475"/>
    </source>
</evidence>
<keyword evidence="3" id="KW-0145">Chemotaxis</keyword>
<dbReference type="PROSITE" id="PS50111">
    <property type="entry name" value="CHEMOTAXIS_TRANSDUC_2"/>
    <property type="match status" value="1"/>
</dbReference>
<evidence type="ECO:0000256" key="9">
    <source>
        <dbReference type="PROSITE-ProRule" id="PRU00284"/>
    </source>
</evidence>
<dbReference type="EMBL" id="FQZS01000004">
    <property type="protein sequence ID" value="SHI52673.1"/>
    <property type="molecule type" value="Genomic_DNA"/>
</dbReference>
<name>A0A1M6BVN7_9FIRM</name>
<proteinExistence type="inferred from homology"/>
<keyword evidence="15" id="KW-1185">Reference proteome</keyword>
<protein>
    <submittedName>
        <fullName evidence="14">Methyl-accepting chemotaxis protein</fullName>
    </submittedName>
</protein>
<evidence type="ECO:0000256" key="5">
    <source>
        <dbReference type="ARBA" id="ARBA00022989"/>
    </source>
</evidence>
<feature type="domain" description="HAMP" evidence="13">
    <location>
        <begin position="322"/>
        <end position="374"/>
    </location>
</feature>
<dbReference type="Proteomes" id="UP000184442">
    <property type="component" value="Unassembled WGS sequence"/>
</dbReference>
<dbReference type="AlphaFoldDB" id="A0A1M6BVN7"/>
<dbReference type="CDD" id="cd06225">
    <property type="entry name" value="HAMP"/>
    <property type="match status" value="1"/>
</dbReference>
<evidence type="ECO:0000256" key="11">
    <source>
        <dbReference type="SAM" id="Phobius"/>
    </source>
</evidence>
<reference evidence="14 15" key="1">
    <citation type="submission" date="2016-11" db="EMBL/GenBank/DDBJ databases">
        <authorList>
            <person name="Jaros S."/>
            <person name="Januszkiewicz K."/>
            <person name="Wedrychowicz H."/>
        </authorList>
    </citation>
    <scope>NUCLEOTIDE SEQUENCE [LARGE SCALE GENOMIC DNA]</scope>
    <source>
        <strain evidence="14 15">DSM 19022</strain>
    </source>
</reference>
<evidence type="ECO:0000256" key="3">
    <source>
        <dbReference type="ARBA" id="ARBA00022500"/>
    </source>
</evidence>
<dbReference type="InterPro" id="IPR029151">
    <property type="entry name" value="Sensor-like_sf"/>
</dbReference>
<evidence type="ECO:0000256" key="7">
    <source>
        <dbReference type="ARBA" id="ARBA00023224"/>
    </source>
</evidence>
<evidence type="ECO:0000259" key="12">
    <source>
        <dbReference type="PROSITE" id="PS50111"/>
    </source>
</evidence>
<dbReference type="InterPro" id="IPR003660">
    <property type="entry name" value="HAMP_dom"/>
</dbReference>
<dbReference type="PANTHER" id="PTHR32089">
    <property type="entry name" value="METHYL-ACCEPTING CHEMOTAXIS PROTEIN MCPB"/>
    <property type="match status" value="1"/>
</dbReference>
<dbReference type="SMART" id="SM00304">
    <property type="entry name" value="HAMP"/>
    <property type="match status" value="1"/>
</dbReference>
<dbReference type="CDD" id="cd18773">
    <property type="entry name" value="PDC1_HK_sensor"/>
    <property type="match status" value="1"/>
</dbReference>
<dbReference type="Gene3D" id="3.30.450.20">
    <property type="entry name" value="PAS domain"/>
    <property type="match status" value="2"/>
</dbReference>
<dbReference type="PROSITE" id="PS50885">
    <property type="entry name" value="HAMP"/>
    <property type="match status" value="1"/>
</dbReference>
<keyword evidence="5 11" id="KW-1133">Transmembrane helix</keyword>
<keyword evidence="6 11" id="KW-0472">Membrane</keyword>
<evidence type="ECO:0000256" key="6">
    <source>
        <dbReference type="ARBA" id="ARBA00023136"/>
    </source>
</evidence>
<dbReference type="Pfam" id="PF02743">
    <property type="entry name" value="dCache_1"/>
    <property type="match status" value="1"/>
</dbReference>
<dbReference type="Pfam" id="PF00015">
    <property type="entry name" value="MCPsignal"/>
    <property type="match status" value="1"/>
</dbReference>
<keyword evidence="2" id="KW-1003">Cell membrane</keyword>
<feature type="coiled-coil region" evidence="10">
    <location>
        <begin position="654"/>
        <end position="681"/>
    </location>
</feature>
<dbReference type="InterPro" id="IPR004089">
    <property type="entry name" value="MCPsignal_dom"/>
</dbReference>
<dbReference type="Gene3D" id="1.10.287.950">
    <property type="entry name" value="Methyl-accepting chemotaxis protein"/>
    <property type="match status" value="1"/>
</dbReference>
<keyword evidence="7 9" id="KW-0807">Transducer</keyword>
<dbReference type="RefSeq" id="WP_073024285.1">
    <property type="nucleotide sequence ID" value="NZ_FQZS01000004.1"/>
</dbReference>
<feature type="transmembrane region" description="Helical" evidence="11">
    <location>
        <begin position="301"/>
        <end position="321"/>
    </location>
</feature>
<dbReference type="OrthoDB" id="9760371at2"/>
<evidence type="ECO:0000313" key="15">
    <source>
        <dbReference type="Proteomes" id="UP000184442"/>
    </source>
</evidence>
<dbReference type="PANTHER" id="PTHR32089:SF112">
    <property type="entry name" value="LYSOZYME-LIKE PROTEIN-RELATED"/>
    <property type="match status" value="1"/>
</dbReference>
<evidence type="ECO:0000259" key="13">
    <source>
        <dbReference type="PROSITE" id="PS50885"/>
    </source>
</evidence>
<feature type="coiled-coil region" evidence="10">
    <location>
        <begin position="380"/>
        <end position="407"/>
    </location>
</feature>
<comment type="similarity">
    <text evidence="8">Belongs to the methyl-accepting chemotaxis (MCP) protein family.</text>
</comment>
<keyword evidence="4 11" id="KW-0812">Transmembrane</keyword>
<dbReference type="SMART" id="SM00283">
    <property type="entry name" value="MA"/>
    <property type="match status" value="1"/>
</dbReference>
<gene>
    <name evidence="14" type="ORF">SAMN02745176_00554</name>
</gene>
<dbReference type="Pfam" id="PF00672">
    <property type="entry name" value="HAMP"/>
    <property type="match status" value="1"/>
</dbReference>
<dbReference type="STRING" id="1122184.SAMN02745176_00554"/>
<evidence type="ECO:0000313" key="14">
    <source>
        <dbReference type="EMBL" id="SHI52673.1"/>
    </source>
</evidence>
<evidence type="ECO:0000256" key="10">
    <source>
        <dbReference type="SAM" id="Coils"/>
    </source>
</evidence>
<keyword evidence="10" id="KW-0175">Coiled coil</keyword>
<dbReference type="GO" id="GO:0006935">
    <property type="term" value="P:chemotaxis"/>
    <property type="evidence" value="ECO:0007669"/>
    <property type="project" value="UniProtKB-KW"/>
</dbReference>
<dbReference type="SUPFAM" id="SSF58104">
    <property type="entry name" value="Methyl-accepting chemotaxis protein (MCP) signaling domain"/>
    <property type="match status" value="1"/>
</dbReference>
<dbReference type="CDD" id="cd12912">
    <property type="entry name" value="PDC2_MCP_like"/>
    <property type="match status" value="1"/>
</dbReference>
<feature type="domain" description="Methyl-accepting transducer" evidence="12">
    <location>
        <begin position="386"/>
        <end position="651"/>
    </location>
</feature>
<sequence length="681" mass="75915">MGKKVRYGIMLKMFIFTSLSVLLIMSIMSVQIYFRTKNIIVDAIENDMVTAKESTINDIEQILNIAVEAVEEINHNDYIKEYIKRVPSKEEAKTTEGYQSLLKTLNHIKDKDSNFLNVFIGLDNVNHIISDSEFQPPEGYDTKSRSWYVGARQNNGIAITEPYIDSGTDLLVITVATPINDSDGNLIGVAAVDISIDDISKIMGSYKYKDSGYAILIDNTGRFLYHPNEELIMRDSIEEIQGDLSAVGRKMLSKESGTEAITVDGSEYYISYSPIPLSDWAVALLVPVTEAHSELYSFRTIFITIIIIALAFQSLVIFILVKGILKHIPVLLDAFRMAEEGDLTVRANTKVRDEIGLLSDGFNKMVESQKNIINNVVDSIENIVNVFDNIKNNMDDLNKNIEDVSATTEEIAAGMEETSASMEEMNATSNEITEILDDIAQKAEEGVISAKDIYNRALEVKKEAIESKKNVNDIYDVSQNKLKEAIEESKTIEQINVLSESILAITEQTNLLALNAAIEAARAGEAGKGFAVVADEIRKLAEESKNAVAKIQKITENVLQSVNKLVMSSNEVLDLVDKKVIKDYEILVDTSGQYSNDATYFEHLVSDFSSSFSTLKDMVMNMIKAIEEVSMSTNQETEAISNIAERSTNIIEKTNDVINEMKDAQEKIDDLMNVISKFKLK</sequence>
<accession>A0A1M6BVN7</accession>
<evidence type="ECO:0000256" key="4">
    <source>
        <dbReference type="ARBA" id="ARBA00022692"/>
    </source>
</evidence>